<proteinExistence type="predicted"/>
<evidence type="ECO:0000256" key="1">
    <source>
        <dbReference type="SAM" id="MobiDB-lite"/>
    </source>
</evidence>
<sequence>MGQIQTPQMELEAFCAQLAPVFLEYLRTHGTAVDRIEVATSLDGITSLPARYSLGGVEKNVLAPLKLLTKDVDVQIAVCQQATTKANTAADNANAAANRVTTAITDISAEKAAAQAATAKANAAATNADNSRKQIEANEATRQANETTRQNQESARQTAEATRKSQETARQSNETQRQTNVAAKIAELNTAKGNAEAATLAANRAATAANTEAQNLSTLKSETQNAGASASAAAQTAGEKIVELEALMKAVSGESAAAPAILEVSAPATISTKNKKAQRIDAKLLPSYVMQNLLYQREEGSSLKVNPSGELTVTGTGTTTFYVIPPGNTELWKEVSITVRPPRMRLTSSGKIRRSTRMRVV</sequence>
<dbReference type="EMBL" id="CP039393">
    <property type="protein sequence ID" value="QCD35596.1"/>
    <property type="molecule type" value="Genomic_DNA"/>
</dbReference>
<protein>
    <submittedName>
        <fullName evidence="2">Uncharacterized protein</fullName>
    </submittedName>
</protein>
<dbReference type="RefSeq" id="WP_136410255.1">
    <property type="nucleotide sequence ID" value="NZ_CP039393.1"/>
</dbReference>
<name>A0A4P7VK37_9BACT</name>
<feature type="region of interest" description="Disordered" evidence="1">
    <location>
        <begin position="140"/>
        <end position="179"/>
    </location>
</feature>
<evidence type="ECO:0000313" key="2">
    <source>
        <dbReference type="EMBL" id="QCD35596.1"/>
    </source>
</evidence>
<feature type="compositionally biased region" description="Polar residues" evidence="1">
    <location>
        <begin position="168"/>
        <end position="179"/>
    </location>
</feature>
<dbReference type="KEGG" id="mgod:E7746_06660"/>
<feature type="compositionally biased region" description="Polar residues" evidence="1">
    <location>
        <begin position="140"/>
        <end position="160"/>
    </location>
</feature>
<keyword evidence="3" id="KW-1185">Reference proteome</keyword>
<dbReference type="AlphaFoldDB" id="A0A4P7VK37"/>
<dbReference type="Proteomes" id="UP000297031">
    <property type="component" value="Chromosome"/>
</dbReference>
<organism evidence="2 3">
    <name type="scientific">Muribaculum gordoncarteri</name>
    <dbReference type="NCBI Taxonomy" id="2530390"/>
    <lineage>
        <taxon>Bacteria</taxon>
        <taxon>Pseudomonadati</taxon>
        <taxon>Bacteroidota</taxon>
        <taxon>Bacteroidia</taxon>
        <taxon>Bacteroidales</taxon>
        <taxon>Muribaculaceae</taxon>
        <taxon>Muribaculum</taxon>
    </lineage>
</organism>
<dbReference type="OrthoDB" id="1048489at2"/>
<gene>
    <name evidence="2" type="ORF">E7746_06660</name>
</gene>
<reference evidence="2 3" key="1">
    <citation type="submission" date="2019-02" db="EMBL/GenBank/DDBJ databases">
        <title>Isolation and identification of novel species under the genus Muribaculum.</title>
        <authorList>
            <person name="Miyake S."/>
            <person name="Ding Y."/>
            <person name="Low A."/>
            <person name="Soh M."/>
            <person name="Seedorf H."/>
        </authorList>
    </citation>
    <scope>NUCLEOTIDE SEQUENCE [LARGE SCALE GENOMIC DNA]</scope>
    <source>
        <strain evidence="2 3">TLL-A4</strain>
    </source>
</reference>
<evidence type="ECO:0000313" key="3">
    <source>
        <dbReference type="Proteomes" id="UP000297031"/>
    </source>
</evidence>
<accession>A0A4P7VK37</accession>